<dbReference type="EMBL" id="JAVKPH010000015">
    <property type="protein sequence ID" value="MDR5653606.1"/>
    <property type="molecule type" value="Genomic_DNA"/>
</dbReference>
<keyword evidence="1 4" id="KW-0808">Transferase</keyword>
<sequence length="163" mass="16816">MQIRDETAQDAGAIAALITEAFRTAPHASGTEAQITAALRGAGALMLSLVAEDGGRVLGHVAASPARVGGAGEWALIGPLAVLPEAQHRGIGSALMQAALARLRPEVRGVALVGDPDFYTRFGLRAFPHLTAPGVPAQYVLALPFNTAPPQGALSWHRAFDAP</sequence>
<gene>
    <name evidence="4" type="ORF">RGD00_13390</name>
</gene>
<dbReference type="CDD" id="cd04301">
    <property type="entry name" value="NAT_SF"/>
    <property type="match status" value="1"/>
</dbReference>
<evidence type="ECO:0000313" key="4">
    <source>
        <dbReference type="EMBL" id="MDR5653606.1"/>
    </source>
</evidence>
<dbReference type="RefSeq" id="WP_310457847.1">
    <property type="nucleotide sequence ID" value="NZ_JAVKPH010000015.1"/>
</dbReference>
<evidence type="ECO:0000259" key="3">
    <source>
        <dbReference type="PROSITE" id="PS51186"/>
    </source>
</evidence>
<organism evidence="4 5">
    <name type="scientific">Ruixingdingia sedimenti</name>
    <dbReference type="NCBI Taxonomy" id="3073604"/>
    <lineage>
        <taxon>Bacteria</taxon>
        <taxon>Pseudomonadati</taxon>
        <taxon>Pseudomonadota</taxon>
        <taxon>Alphaproteobacteria</taxon>
        <taxon>Rhodobacterales</taxon>
        <taxon>Paracoccaceae</taxon>
        <taxon>Ruixingdingia</taxon>
    </lineage>
</organism>
<dbReference type="InterPro" id="IPR016181">
    <property type="entry name" value="Acyl_CoA_acyltransferase"/>
</dbReference>
<feature type="domain" description="N-acetyltransferase" evidence="3">
    <location>
        <begin position="1"/>
        <end position="146"/>
    </location>
</feature>
<name>A0ABU1F9S2_9RHOB</name>
<dbReference type="EC" id="2.3.1.-" evidence="4"/>
<dbReference type="PANTHER" id="PTHR43877:SF1">
    <property type="entry name" value="ACETYLTRANSFERASE"/>
    <property type="match status" value="1"/>
</dbReference>
<reference evidence="4 5" key="1">
    <citation type="submission" date="2023-09" db="EMBL/GenBank/DDBJ databases">
        <title>Xinfangfangia sedmenti sp. nov., isolated the sedment.</title>
        <authorList>
            <person name="Xu L."/>
        </authorList>
    </citation>
    <scope>NUCLEOTIDE SEQUENCE [LARGE SCALE GENOMIC DNA]</scope>
    <source>
        <strain evidence="4 5">LG-4</strain>
    </source>
</reference>
<evidence type="ECO:0000313" key="5">
    <source>
        <dbReference type="Proteomes" id="UP001247754"/>
    </source>
</evidence>
<evidence type="ECO:0000256" key="1">
    <source>
        <dbReference type="ARBA" id="ARBA00022679"/>
    </source>
</evidence>
<comment type="caution">
    <text evidence="4">The sequence shown here is derived from an EMBL/GenBank/DDBJ whole genome shotgun (WGS) entry which is preliminary data.</text>
</comment>
<dbReference type="Gene3D" id="3.40.630.30">
    <property type="match status" value="1"/>
</dbReference>
<dbReference type="Pfam" id="PF00583">
    <property type="entry name" value="Acetyltransf_1"/>
    <property type="match status" value="1"/>
</dbReference>
<accession>A0ABU1F9S2</accession>
<dbReference type="GO" id="GO:0016746">
    <property type="term" value="F:acyltransferase activity"/>
    <property type="evidence" value="ECO:0007669"/>
    <property type="project" value="UniProtKB-KW"/>
</dbReference>
<protein>
    <submittedName>
        <fullName evidence="4">N-acetyltransferase</fullName>
        <ecNumber evidence="4">2.3.1.-</ecNumber>
    </submittedName>
</protein>
<keyword evidence="5" id="KW-1185">Reference proteome</keyword>
<evidence type="ECO:0000256" key="2">
    <source>
        <dbReference type="ARBA" id="ARBA00023315"/>
    </source>
</evidence>
<dbReference type="PROSITE" id="PS51186">
    <property type="entry name" value="GNAT"/>
    <property type="match status" value="1"/>
</dbReference>
<dbReference type="InterPro" id="IPR000182">
    <property type="entry name" value="GNAT_dom"/>
</dbReference>
<keyword evidence="2 4" id="KW-0012">Acyltransferase</keyword>
<dbReference type="InterPro" id="IPR050832">
    <property type="entry name" value="Bact_Acetyltransf"/>
</dbReference>
<dbReference type="SUPFAM" id="SSF55729">
    <property type="entry name" value="Acyl-CoA N-acyltransferases (Nat)"/>
    <property type="match status" value="1"/>
</dbReference>
<proteinExistence type="predicted"/>
<dbReference type="PANTHER" id="PTHR43877">
    <property type="entry name" value="AMINOALKYLPHOSPHONATE N-ACETYLTRANSFERASE-RELATED-RELATED"/>
    <property type="match status" value="1"/>
</dbReference>
<dbReference type="Proteomes" id="UP001247754">
    <property type="component" value="Unassembled WGS sequence"/>
</dbReference>